<sequence length="177" mass="20828">MAIYRAYQIAAAGGLELGEEWVLADDAERVAFVTYLERQYCGDKFASMDVWWQEQRFREWVDYIREWEDQDWFHLYVKSAHTNAGHPGRGGLIRCVPQPGGGYLLDLGERSRAEHRLVLIDDADRLAFVAYLERRYTGTHYATIDEWEEAQHQRYEERRRRYLESKHSADDDSSTAS</sequence>
<keyword evidence="3" id="KW-1185">Reference proteome</keyword>
<proteinExistence type="predicted"/>
<dbReference type="RefSeq" id="WP_146352384.1">
    <property type="nucleotide sequence ID" value="NZ_VOBR01000008.1"/>
</dbReference>
<comment type="caution">
    <text evidence="2">The sequence shown here is derived from an EMBL/GenBank/DDBJ whole genome shotgun (WGS) entry which is preliminary data.</text>
</comment>
<dbReference type="Proteomes" id="UP000316639">
    <property type="component" value="Unassembled WGS sequence"/>
</dbReference>
<organism evidence="2 3">
    <name type="scientific">Lentzea tibetensis</name>
    <dbReference type="NCBI Taxonomy" id="2591470"/>
    <lineage>
        <taxon>Bacteria</taxon>
        <taxon>Bacillati</taxon>
        <taxon>Actinomycetota</taxon>
        <taxon>Actinomycetes</taxon>
        <taxon>Pseudonocardiales</taxon>
        <taxon>Pseudonocardiaceae</taxon>
        <taxon>Lentzea</taxon>
    </lineage>
</organism>
<protein>
    <submittedName>
        <fullName evidence="2">Uncharacterized protein</fullName>
    </submittedName>
</protein>
<evidence type="ECO:0000313" key="2">
    <source>
        <dbReference type="EMBL" id="TWP51553.1"/>
    </source>
</evidence>
<dbReference type="AlphaFoldDB" id="A0A563EV81"/>
<evidence type="ECO:0000313" key="3">
    <source>
        <dbReference type="Proteomes" id="UP000316639"/>
    </source>
</evidence>
<accession>A0A563EV81</accession>
<name>A0A563EV81_9PSEU</name>
<evidence type="ECO:0000256" key="1">
    <source>
        <dbReference type="SAM" id="MobiDB-lite"/>
    </source>
</evidence>
<feature type="region of interest" description="Disordered" evidence="1">
    <location>
        <begin position="158"/>
        <end position="177"/>
    </location>
</feature>
<gene>
    <name evidence="2" type="ORF">FKR81_15270</name>
</gene>
<dbReference type="OrthoDB" id="153957at2070"/>
<dbReference type="EMBL" id="VOBR01000008">
    <property type="protein sequence ID" value="TWP51553.1"/>
    <property type="molecule type" value="Genomic_DNA"/>
</dbReference>
<feature type="compositionally biased region" description="Basic and acidic residues" evidence="1">
    <location>
        <begin position="158"/>
        <end position="170"/>
    </location>
</feature>
<reference evidence="2 3" key="1">
    <citation type="submission" date="2019-07" db="EMBL/GenBank/DDBJ databases">
        <title>Lentzea xizangensis sp. nov., isolated from Qinghai-Tibetan Plateau Soils.</title>
        <authorList>
            <person name="Huang J."/>
        </authorList>
    </citation>
    <scope>NUCLEOTIDE SEQUENCE [LARGE SCALE GENOMIC DNA]</scope>
    <source>
        <strain evidence="2 3">FXJ1.1311</strain>
    </source>
</reference>